<evidence type="ECO:0000256" key="1">
    <source>
        <dbReference type="ARBA" id="ARBA00004651"/>
    </source>
</evidence>
<evidence type="ECO:0000256" key="3">
    <source>
        <dbReference type="ARBA" id="ARBA00022475"/>
    </source>
</evidence>
<evidence type="ECO:0000313" key="11">
    <source>
        <dbReference type="Proteomes" id="UP001333102"/>
    </source>
</evidence>
<evidence type="ECO:0000313" key="10">
    <source>
        <dbReference type="EMBL" id="WRP15587.1"/>
    </source>
</evidence>
<feature type="transmembrane region" description="Helical" evidence="8">
    <location>
        <begin position="134"/>
        <end position="152"/>
    </location>
</feature>
<organism evidence="10 11">
    <name type="scientific">Geochorda subterranea</name>
    <dbReference type="NCBI Taxonomy" id="3109564"/>
    <lineage>
        <taxon>Bacteria</taxon>
        <taxon>Bacillati</taxon>
        <taxon>Bacillota</taxon>
        <taxon>Limnochordia</taxon>
        <taxon>Limnochordales</taxon>
        <taxon>Geochordaceae</taxon>
        <taxon>Geochorda</taxon>
    </lineage>
</organism>
<feature type="domain" description="NADH:quinone oxidoreductase/Mrp antiporter transmembrane" evidence="9">
    <location>
        <begin position="129"/>
        <end position="420"/>
    </location>
</feature>
<feature type="transmembrane region" description="Helical" evidence="8">
    <location>
        <begin position="6"/>
        <end position="24"/>
    </location>
</feature>
<protein>
    <submittedName>
        <fullName evidence="10">Proton-conducting transporter membrane subunit</fullName>
    </submittedName>
</protein>
<dbReference type="Pfam" id="PF00361">
    <property type="entry name" value="Proton_antipo_M"/>
    <property type="match status" value="1"/>
</dbReference>
<keyword evidence="6 8" id="KW-0472">Membrane</keyword>
<feature type="transmembrane region" description="Helical" evidence="8">
    <location>
        <begin position="400"/>
        <end position="425"/>
    </location>
</feature>
<evidence type="ECO:0000256" key="2">
    <source>
        <dbReference type="ARBA" id="ARBA00005346"/>
    </source>
</evidence>
<feature type="transmembrane region" description="Helical" evidence="8">
    <location>
        <begin position="445"/>
        <end position="467"/>
    </location>
</feature>
<comment type="similarity">
    <text evidence="2">Belongs to the CPA3 antiporters (TC 2.A.63) subunit D family.</text>
</comment>
<dbReference type="PRINTS" id="PR01437">
    <property type="entry name" value="NUOXDRDTASE4"/>
</dbReference>
<keyword evidence="3" id="KW-1003">Cell membrane</keyword>
<dbReference type="EMBL" id="CP141614">
    <property type="protein sequence ID" value="WRP15587.1"/>
    <property type="molecule type" value="Genomic_DNA"/>
</dbReference>
<keyword evidence="11" id="KW-1185">Reference proteome</keyword>
<evidence type="ECO:0000256" key="7">
    <source>
        <dbReference type="RuleBase" id="RU000320"/>
    </source>
</evidence>
<feature type="transmembrane region" description="Helical" evidence="8">
    <location>
        <begin position="36"/>
        <end position="54"/>
    </location>
</feature>
<feature type="transmembrane region" description="Helical" evidence="8">
    <location>
        <begin position="111"/>
        <end position="128"/>
    </location>
</feature>
<feature type="transmembrane region" description="Helical" evidence="8">
    <location>
        <begin position="164"/>
        <end position="186"/>
    </location>
</feature>
<evidence type="ECO:0000256" key="4">
    <source>
        <dbReference type="ARBA" id="ARBA00022692"/>
    </source>
</evidence>
<feature type="transmembrane region" description="Helical" evidence="8">
    <location>
        <begin position="206"/>
        <end position="230"/>
    </location>
</feature>
<dbReference type="PANTHER" id="PTHR42703:SF1">
    <property type="entry name" value="NA(+)_H(+) ANTIPORTER SUBUNIT D1"/>
    <property type="match status" value="1"/>
</dbReference>
<keyword evidence="5 8" id="KW-1133">Transmembrane helix</keyword>
<dbReference type="PANTHER" id="PTHR42703">
    <property type="entry name" value="NADH DEHYDROGENASE"/>
    <property type="match status" value="1"/>
</dbReference>
<evidence type="ECO:0000256" key="5">
    <source>
        <dbReference type="ARBA" id="ARBA00022989"/>
    </source>
</evidence>
<evidence type="ECO:0000256" key="8">
    <source>
        <dbReference type="SAM" id="Phobius"/>
    </source>
</evidence>
<dbReference type="RefSeq" id="WP_324669993.1">
    <property type="nucleotide sequence ID" value="NZ_CP141614.1"/>
</dbReference>
<dbReference type="InterPro" id="IPR050586">
    <property type="entry name" value="CPA3_Na-H_Antiporter_D"/>
</dbReference>
<evidence type="ECO:0000256" key="6">
    <source>
        <dbReference type="ARBA" id="ARBA00023136"/>
    </source>
</evidence>
<feature type="transmembrane region" description="Helical" evidence="8">
    <location>
        <begin position="368"/>
        <end position="388"/>
    </location>
</feature>
<feature type="transmembrane region" description="Helical" evidence="8">
    <location>
        <begin position="66"/>
        <end position="90"/>
    </location>
</feature>
<comment type="subcellular location">
    <subcellularLocation>
        <location evidence="1">Cell membrane</location>
        <topology evidence="1">Multi-pass membrane protein</topology>
    </subcellularLocation>
    <subcellularLocation>
        <location evidence="7">Membrane</location>
        <topology evidence="7">Multi-pass membrane protein</topology>
    </subcellularLocation>
</comment>
<gene>
    <name evidence="10" type="ORF">VLY81_05340</name>
</gene>
<evidence type="ECO:0000259" key="9">
    <source>
        <dbReference type="Pfam" id="PF00361"/>
    </source>
</evidence>
<accession>A0ABZ1BS13</accession>
<dbReference type="InterPro" id="IPR001750">
    <property type="entry name" value="ND/Mrp_TM"/>
</dbReference>
<feature type="transmembrane region" description="Helical" evidence="8">
    <location>
        <begin position="276"/>
        <end position="298"/>
    </location>
</feature>
<dbReference type="Proteomes" id="UP001333102">
    <property type="component" value="Chromosome"/>
</dbReference>
<name>A0ABZ1BS13_9FIRM</name>
<dbReference type="InterPro" id="IPR003918">
    <property type="entry name" value="NADH_UbQ_OxRdtase"/>
</dbReference>
<proteinExistence type="inferred from homology"/>
<sequence length="500" mass="53118">MADADLVIAPVLWPLLTGIALALTRRDRARQRSFSVISVLVGLLLALVLMGRVLDGHILVFRAGDWPAPFGIVLVADRLSALMVALTYVVAIPGLWQSLQVIPPELERRSYYALFQLLLMGINGAFLTGDIFNMFVWFEVLLIASYALVPILNRGYPLQEGFKYMVFNMVASTLFVVAVAVLYGVMGTLNLADLAVRAAQMEDPRLLTVIAMLFAVVFAAKAALFPLYFWLPGGYDAAPTPLSGVFAGLLTKVGMYALIRAFSLVFPLDPDFTRRLVLVIAALTMSIGVLGAVAQVTMKRILAYHSISQIGYMAMGLGLDTPLALAGAVYFMIHHSVIKSALFFVTGATEHVTGTESLKQLGGLARPYPALAAVFLVAALSLAGIPPLSGFFGKLVLAQAGLAVGELAVVAVSIAVSFFTLFSMMKIQVGVFWGPLRHPDRPARAGAVGRLLLPAAALVLVSVGLGIGAHGALGLMQQAAAQLVDPAAYIEAVLAPGGRV</sequence>
<feature type="transmembrane region" description="Helical" evidence="8">
    <location>
        <begin position="242"/>
        <end position="264"/>
    </location>
</feature>
<keyword evidence="4 7" id="KW-0812">Transmembrane</keyword>
<feature type="transmembrane region" description="Helical" evidence="8">
    <location>
        <begin position="310"/>
        <end position="333"/>
    </location>
</feature>
<reference evidence="11" key="1">
    <citation type="submission" date="2023-12" db="EMBL/GenBank/DDBJ databases">
        <title>Novel isolates from deep terrestrial aquifers shed light on the physiology and ecology of the class Limnochordia.</title>
        <authorList>
            <person name="Karnachuk O.V."/>
            <person name="Lukina A.P."/>
            <person name="Avakyan M.R."/>
            <person name="Kadnikov V."/>
            <person name="Begmatov S."/>
            <person name="Beletsky A.V."/>
            <person name="Mardanov A.V."/>
            <person name="Ravin N.V."/>
        </authorList>
    </citation>
    <scope>NUCLEOTIDE SEQUENCE [LARGE SCALE GENOMIC DNA]</scope>
    <source>
        <strain evidence="11">LN</strain>
    </source>
</reference>